<keyword evidence="1" id="KW-0436">Ligase</keyword>
<dbReference type="EMBL" id="JAATIS010008602">
    <property type="protein sequence ID" value="KAG2456599.1"/>
    <property type="molecule type" value="Genomic_DNA"/>
</dbReference>
<dbReference type="Proteomes" id="UP000886611">
    <property type="component" value="Unassembled WGS sequence"/>
</dbReference>
<reference evidence="1 2" key="1">
    <citation type="journal article" date="2021" name="Cell">
        <title>Tracing the genetic footprints of vertebrate landing in non-teleost ray-finned fishes.</title>
        <authorList>
            <person name="Bi X."/>
            <person name="Wang K."/>
            <person name="Yang L."/>
            <person name="Pan H."/>
            <person name="Jiang H."/>
            <person name="Wei Q."/>
            <person name="Fang M."/>
            <person name="Yu H."/>
            <person name="Zhu C."/>
            <person name="Cai Y."/>
            <person name="He Y."/>
            <person name="Gan X."/>
            <person name="Zeng H."/>
            <person name="Yu D."/>
            <person name="Zhu Y."/>
            <person name="Jiang H."/>
            <person name="Qiu Q."/>
            <person name="Yang H."/>
            <person name="Zhang Y.E."/>
            <person name="Wang W."/>
            <person name="Zhu M."/>
            <person name="He S."/>
            <person name="Zhang G."/>
        </authorList>
    </citation>
    <scope>NUCLEOTIDE SEQUENCE [LARGE SCALE GENOMIC DNA]</scope>
    <source>
        <strain evidence="1">Bchr_013</strain>
    </source>
</reference>
<dbReference type="GO" id="GO:0016874">
    <property type="term" value="F:ligase activity"/>
    <property type="evidence" value="ECO:0007669"/>
    <property type="project" value="UniProtKB-KW"/>
</dbReference>
<keyword evidence="2" id="KW-1185">Reference proteome</keyword>
<name>A0A8X8BIX7_POLSE</name>
<evidence type="ECO:0000313" key="1">
    <source>
        <dbReference type="EMBL" id="KAG2456599.1"/>
    </source>
</evidence>
<sequence length="84" mass="9070">MSACPGPGAPSDCRGRYQLLLSGTALAENYRRIYTAAISDKEQGINQGSVRLVISAGDSSTAADKIERGIILRFNIMSSRHRQT</sequence>
<proteinExistence type="predicted"/>
<dbReference type="AlphaFoldDB" id="A0A8X8BIX7"/>
<comment type="caution">
    <text evidence="1">The sequence shown here is derived from an EMBL/GenBank/DDBJ whole genome shotgun (WGS) entry which is preliminary data.</text>
</comment>
<accession>A0A8X8BIX7</accession>
<feature type="non-terminal residue" evidence="1">
    <location>
        <position position="84"/>
    </location>
</feature>
<evidence type="ECO:0000313" key="2">
    <source>
        <dbReference type="Proteomes" id="UP000886611"/>
    </source>
</evidence>
<feature type="non-terminal residue" evidence="1">
    <location>
        <position position="1"/>
    </location>
</feature>
<organism evidence="1 2">
    <name type="scientific">Polypterus senegalus</name>
    <name type="common">Senegal bichir</name>
    <dbReference type="NCBI Taxonomy" id="55291"/>
    <lineage>
        <taxon>Eukaryota</taxon>
        <taxon>Metazoa</taxon>
        <taxon>Chordata</taxon>
        <taxon>Craniata</taxon>
        <taxon>Vertebrata</taxon>
        <taxon>Euteleostomi</taxon>
        <taxon>Actinopterygii</taxon>
        <taxon>Polypteriformes</taxon>
        <taxon>Polypteridae</taxon>
        <taxon>Polypterus</taxon>
    </lineage>
</organism>
<protein>
    <submittedName>
        <fullName evidence="1">MYCB2 ligase</fullName>
    </submittedName>
</protein>
<gene>
    <name evidence="1" type="primary">Mycbp2_1</name>
    <name evidence="1" type="ORF">GTO96_0013619</name>
</gene>